<reference evidence="3 4" key="1">
    <citation type="submission" date="2016-04" db="EMBL/GenBank/DDBJ databases">
        <authorList>
            <person name="Chen L."/>
            <person name="Zhuang W."/>
            <person name="Wang G."/>
        </authorList>
    </citation>
    <scope>NUCLEOTIDE SEQUENCE [LARGE SCALE GENOMIC DNA]</scope>
    <source>
        <strain evidence="4">GR20</strain>
    </source>
</reference>
<protein>
    <submittedName>
        <fullName evidence="3">Damage-inducible protein DinB</fullName>
    </submittedName>
</protein>
<dbReference type="PANTHER" id="PTHR37302:SF3">
    <property type="entry name" value="DAMAGE-INDUCIBLE PROTEIN DINB"/>
    <property type="match status" value="1"/>
</dbReference>
<evidence type="ECO:0000256" key="2">
    <source>
        <dbReference type="ARBA" id="ARBA00022723"/>
    </source>
</evidence>
<dbReference type="Proteomes" id="UP000192277">
    <property type="component" value="Unassembled WGS sequence"/>
</dbReference>
<dbReference type="PANTHER" id="PTHR37302">
    <property type="entry name" value="SLR1116 PROTEIN"/>
    <property type="match status" value="1"/>
</dbReference>
<gene>
    <name evidence="3" type="ORF">A4D02_14195</name>
</gene>
<dbReference type="InterPro" id="IPR034660">
    <property type="entry name" value="DinB/YfiT-like"/>
</dbReference>
<sequence length="167" mass="19489">MNRNYLMQIGNYNHWADSKVMEWLHQISDERWEQVIPSSFSSIRQTAIHIVSAEKYWVDHWTNIPKPVFLAAEFAGTKNKLLEIWNKSSADIKIIVDSYPESNYLQTVSFKYPKSSRTGQMAFWQTVAHAINHSTYHRGQLVTLLRQAGFFNLSSIDMATFFQLNQI</sequence>
<dbReference type="InterPro" id="IPR007837">
    <property type="entry name" value="DinB"/>
</dbReference>
<keyword evidence="4" id="KW-1185">Reference proteome</keyword>
<organism evidence="3 4">
    <name type="scientific">Niastella koreensis</name>
    <dbReference type="NCBI Taxonomy" id="354356"/>
    <lineage>
        <taxon>Bacteria</taxon>
        <taxon>Pseudomonadati</taxon>
        <taxon>Bacteroidota</taxon>
        <taxon>Chitinophagia</taxon>
        <taxon>Chitinophagales</taxon>
        <taxon>Chitinophagaceae</taxon>
        <taxon>Niastella</taxon>
    </lineage>
</organism>
<dbReference type="Pfam" id="PF05163">
    <property type="entry name" value="DinB"/>
    <property type="match status" value="1"/>
</dbReference>
<dbReference type="RefSeq" id="WP_014221020.1">
    <property type="nucleotide sequence ID" value="NZ_LWBO01000055.1"/>
</dbReference>
<comment type="similarity">
    <text evidence="1">Belongs to the DinB family.</text>
</comment>
<comment type="caution">
    <text evidence="3">The sequence shown here is derived from an EMBL/GenBank/DDBJ whole genome shotgun (WGS) entry which is preliminary data.</text>
</comment>
<evidence type="ECO:0000256" key="1">
    <source>
        <dbReference type="ARBA" id="ARBA00008635"/>
    </source>
</evidence>
<proteinExistence type="inferred from homology"/>
<keyword evidence="2" id="KW-0479">Metal-binding</keyword>
<dbReference type="Gene3D" id="1.20.120.450">
    <property type="entry name" value="dinb family like domain"/>
    <property type="match status" value="1"/>
</dbReference>
<evidence type="ECO:0000313" key="4">
    <source>
        <dbReference type="Proteomes" id="UP000192277"/>
    </source>
</evidence>
<accession>A0ABX3NPG8</accession>
<dbReference type="EMBL" id="LWBO01000055">
    <property type="protein sequence ID" value="OQP41826.1"/>
    <property type="molecule type" value="Genomic_DNA"/>
</dbReference>
<evidence type="ECO:0000313" key="3">
    <source>
        <dbReference type="EMBL" id="OQP41826.1"/>
    </source>
</evidence>
<dbReference type="SUPFAM" id="SSF109854">
    <property type="entry name" value="DinB/YfiT-like putative metalloenzymes"/>
    <property type="match status" value="1"/>
</dbReference>
<name>A0ABX3NPG8_9BACT</name>